<dbReference type="RefSeq" id="WP_131480324.1">
    <property type="nucleotide sequence ID" value="NZ_SJDL01000008.1"/>
</dbReference>
<evidence type="ECO:0000256" key="1">
    <source>
        <dbReference type="SAM" id="MobiDB-lite"/>
    </source>
</evidence>
<reference evidence="2 3" key="1">
    <citation type="submission" date="2019-02" db="EMBL/GenBank/DDBJ databases">
        <title>Marinobacter halodurans sp. nov., a marine bacterium isolated from sea tidal flat.</title>
        <authorList>
            <person name="Yoo Y."/>
            <person name="Lee D.W."/>
            <person name="Kim B.S."/>
            <person name="Kim J.-J."/>
        </authorList>
    </citation>
    <scope>NUCLEOTIDE SEQUENCE [LARGE SCALE GENOMIC DNA]</scope>
    <source>
        <strain evidence="2 3">YJ-S3-2</strain>
    </source>
</reference>
<name>A0ABY1ZR90_9GAMM</name>
<evidence type="ECO:0000313" key="3">
    <source>
        <dbReference type="Proteomes" id="UP000313645"/>
    </source>
</evidence>
<comment type="caution">
    <text evidence="2">The sequence shown here is derived from an EMBL/GenBank/DDBJ whole genome shotgun (WGS) entry which is preliminary data.</text>
</comment>
<protein>
    <submittedName>
        <fullName evidence="2">Uncharacterized protein</fullName>
    </submittedName>
</protein>
<dbReference type="Proteomes" id="UP000313645">
    <property type="component" value="Unassembled WGS sequence"/>
</dbReference>
<dbReference type="EMBL" id="SJDL01000008">
    <property type="protein sequence ID" value="TBW57351.1"/>
    <property type="molecule type" value="Genomic_DNA"/>
</dbReference>
<feature type="region of interest" description="Disordered" evidence="1">
    <location>
        <begin position="1"/>
        <end position="25"/>
    </location>
</feature>
<keyword evidence="3" id="KW-1185">Reference proteome</keyword>
<organism evidence="2 3">
    <name type="scientific">Marinobacter halodurans</name>
    <dbReference type="NCBI Taxonomy" id="2528979"/>
    <lineage>
        <taxon>Bacteria</taxon>
        <taxon>Pseudomonadati</taxon>
        <taxon>Pseudomonadota</taxon>
        <taxon>Gammaproteobacteria</taxon>
        <taxon>Pseudomonadales</taxon>
        <taxon>Marinobacteraceae</taxon>
        <taxon>Marinobacter</taxon>
    </lineage>
</organism>
<evidence type="ECO:0000313" key="2">
    <source>
        <dbReference type="EMBL" id="TBW57351.1"/>
    </source>
</evidence>
<gene>
    <name evidence="2" type="ORF">EZI54_06760</name>
</gene>
<accession>A0ABY1ZR90</accession>
<proteinExistence type="predicted"/>
<sequence length="205" mass="23561">MELPGLTQEQINNLPEDPNPKTQNGLVRVPASEVKPNTFEEARLLYGAAKAFRVEAQGWVEEQGRELNDTLFDEETMANGKNFKVDPENASYSMYRQVEWIMSRVSYGFYFAEQEGSLDTYKRDPRVQDALGFSRMVIRAGSESRTLGLRTQLEQNEGVNEKRAERIKYSLDFFDNVLDYLGRPKDSAELEAWNRTYFQALGPHS</sequence>